<dbReference type="PANTHER" id="PTHR43065:SF10">
    <property type="entry name" value="PEROXIDE STRESS-ACTIVATED HISTIDINE KINASE MAK3"/>
    <property type="match status" value="1"/>
</dbReference>
<dbReference type="InterPro" id="IPR003661">
    <property type="entry name" value="HisK_dim/P_dom"/>
</dbReference>
<evidence type="ECO:0000256" key="8">
    <source>
        <dbReference type="ARBA" id="ARBA00023012"/>
    </source>
</evidence>
<evidence type="ECO:0000256" key="2">
    <source>
        <dbReference type="ARBA" id="ARBA00012438"/>
    </source>
</evidence>
<dbReference type="SUPFAM" id="SSF55874">
    <property type="entry name" value="ATPase domain of HSP90 chaperone/DNA topoisomerase II/histidine kinase"/>
    <property type="match status" value="1"/>
</dbReference>
<dbReference type="SUPFAM" id="SSF55785">
    <property type="entry name" value="PYP-like sensor domain (PAS domain)"/>
    <property type="match status" value="1"/>
</dbReference>
<dbReference type="Proteomes" id="UP000199073">
    <property type="component" value="Unassembled WGS sequence"/>
</dbReference>
<dbReference type="InterPro" id="IPR004358">
    <property type="entry name" value="Sig_transdc_His_kin-like_C"/>
</dbReference>
<keyword evidence="4" id="KW-0808">Transferase</keyword>
<name>A0A1H0N4U6_9BACT</name>
<keyword evidence="5" id="KW-0547">Nucleotide-binding</keyword>
<proteinExistence type="predicted"/>
<dbReference type="Gene3D" id="3.30.565.10">
    <property type="entry name" value="Histidine kinase-like ATPase, C-terminal domain"/>
    <property type="match status" value="1"/>
</dbReference>
<comment type="catalytic activity">
    <reaction evidence="1">
        <text>ATP + protein L-histidine = ADP + protein N-phospho-L-histidine.</text>
        <dbReference type="EC" id="2.7.13.3"/>
    </reaction>
</comment>
<dbReference type="SMART" id="SM00387">
    <property type="entry name" value="HATPase_c"/>
    <property type="match status" value="1"/>
</dbReference>
<keyword evidence="6 10" id="KW-0418">Kinase</keyword>
<dbReference type="CDD" id="cd00082">
    <property type="entry name" value="HisKA"/>
    <property type="match status" value="1"/>
</dbReference>
<feature type="domain" description="Histidine kinase" evidence="9">
    <location>
        <begin position="152"/>
        <end position="371"/>
    </location>
</feature>
<evidence type="ECO:0000256" key="5">
    <source>
        <dbReference type="ARBA" id="ARBA00022741"/>
    </source>
</evidence>
<dbReference type="InterPro" id="IPR005467">
    <property type="entry name" value="His_kinase_dom"/>
</dbReference>
<keyword evidence="3" id="KW-0597">Phosphoprotein</keyword>
<dbReference type="InterPro" id="IPR036890">
    <property type="entry name" value="HATPase_C_sf"/>
</dbReference>
<dbReference type="GO" id="GO:0000155">
    <property type="term" value="F:phosphorelay sensor kinase activity"/>
    <property type="evidence" value="ECO:0007669"/>
    <property type="project" value="InterPro"/>
</dbReference>
<dbReference type="GO" id="GO:0005524">
    <property type="term" value="F:ATP binding"/>
    <property type="evidence" value="ECO:0007669"/>
    <property type="project" value="UniProtKB-KW"/>
</dbReference>
<dbReference type="SUPFAM" id="SSF47384">
    <property type="entry name" value="Homodimeric domain of signal transducing histidine kinase"/>
    <property type="match status" value="1"/>
</dbReference>
<dbReference type="SMART" id="SM00388">
    <property type="entry name" value="HisKA"/>
    <property type="match status" value="1"/>
</dbReference>
<dbReference type="InterPro" id="IPR003594">
    <property type="entry name" value="HATPase_dom"/>
</dbReference>
<keyword evidence="8" id="KW-0902">Two-component regulatory system</keyword>
<protein>
    <recommendedName>
        <fullName evidence="2">histidine kinase</fullName>
        <ecNumber evidence="2">2.7.13.3</ecNumber>
    </recommendedName>
</protein>
<dbReference type="InterPro" id="IPR035965">
    <property type="entry name" value="PAS-like_dom_sf"/>
</dbReference>
<dbReference type="EC" id="2.7.13.3" evidence="2"/>
<dbReference type="PROSITE" id="PS50109">
    <property type="entry name" value="HIS_KIN"/>
    <property type="match status" value="1"/>
</dbReference>
<sequence length="372" mass="41225">MTGKSLSPPASHDGGLPVGVGEELFHSIQDPLLVVTPLGKIVAVNDALLQAVKKPREAVIGNGICKIIHGGRWPHIKCPLEEFLLTRSFRVEDTRLPGLGGEYNMSVIPVSGRGEEEELILLMARKLTQEEVRKVDSIRTSQLAALGELAAGVAHEVNNPINGIINFAQLLLDDCEDEEQSRILERIVMEGERIATITYNLLSFARENVNEHNFFDLNEVVTESLSLVEHQLKNDNITVEKNLYKAGSLIYGNHLQLMQVILNIISNSRFALKERYREDQSEMKISFCSQLDESEGQKLYRLVIRDNGTGVPQGVLDKMFDPFFTSKPPGQGSGLGLSISYGIIKNHGGVLRVDSILNNYTEMIIEIPAAEK</sequence>
<gene>
    <name evidence="10" type="ORF">SAMN05660330_01237</name>
</gene>
<evidence type="ECO:0000313" key="11">
    <source>
        <dbReference type="Proteomes" id="UP000199073"/>
    </source>
</evidence>
<dbReference type="Gene3D" id="1.10.287.130">
    <property type="match status" value="1"/>
</dbReference>
<organism evidence="10 11">
    <name type="scientific">Desulforhopalus singaporensis</name>
    <dbReference type="NCBI Taxonomy" id="91360"/>
    <lineage>
        <taxon>Bacteria</taxon>
        <taxon>Pseudomonadati</taxon>
        <taxon>Thermodesulfobacteriota</taxon>
        <taxon>Desulfobulbia</taxon>
        <taxon>Desulfobulbales</taxon>
        <taxon>Desulfocapsaceae</taxon>
        <taxon>Desulforhopalus</taxon>
    </lineage>
</organism>
<evidence type="ECO:0000313" key="10">
    <source>
        <dbReference type="EMBL" id="SDO87410.1"/>
    </source>
</evidence>
<evidence type="ECO:0000259" key="9">
    <source>
        <dbReference type="PROSITE" id="PS50109"/>
    </source>
</evidence>
<evidence type="ECO:0000256" key="1">
    <source>
        <dbReference type="ARBA" id="ARBA00000085"/>
    </source>
</evidence>
<dbReference type="EMBL" id="FNJI01000007">
    <property type="protein sequence ID" value="SDO87410.1"/>
    <property type="molecule type" value="Genomic_DNA"/>
</dbReference>
<keyword evidence="7" id="KW-0067">ATP-binding</keyword>
<dbReference type="Pfam" id="PF00512">
    <property type="entry name" value="HisKA"/>
    <property type="match status" value="1"/>
</dbReference>
<keyword evidence="11" id="KW-1185">Reference proteome</keyword>
<dbReference type="STRING" id="91360.SAMN05660330_01237"/>
<dbReference type="OrthoDB" id="9805967at2"/>
<dbReference type="RefSeq" id="WP_092220849.1">
    <property type="nucleotide sequence ID" value="NZ_FNJI01000007.1"/>
</dbReference>
<dbReference type="PANTHER" id="PTHR43065">
    <property type="entry name" value="SENSOR HISTIDINE KINASE"/>
    <property type="match status" value="1"/>
</dbReference>
<dbReference type="AlphaFoldDB" id="A0A1H0N4U6"/>
<evidence type="ECO:0000256" key="7">
    <source>
        <dbReference type="ARBA" id="ARBA00022840"/>
    </source>
</evidence>
<evidence type="ECO:0000256" key="6">
    <source>
        <dbReference type="ARBA" id="ARBA00022777"/>
    </source>
</evidence>
<dbReference type="Gene3D" id="3.30.450.20">
    <property type="entry name" value="PAS domain"/>
    <property type="match status" value="1"/>
</dbReference>
<accession>A0A1H0N4U6</accession>
<dbReference type="Pfam" id="PF02518">
    <property type="entry name" value="HATPase_c"/>
    <property type="match status" value="1"/>
</dbReference>
<evidence type="ECO:0000256" key="3">
    <source>
        <dbReference type="ARBA" id="ARBA00022553"/>
    </source>
</evidence>
<reference evidence="10 11" key="1">
    <citation type="submission" date="2016-10" db="EMBL/GenBank/DDBJ databases">
        <authorList>
            <person name="de Groot N.N."/>
        </authorList>
    </citation>
    <scope>NUCLEOTIDE SEQUENCE [LARGE SCALE GENOMIC DNA]</scope>
    <source>
        <strain evidence="10 11">DSM 12130</strain>
    </source>
</reference>
<dbReference type="PRINTS" id="PR00344">
    <property type="entry name" value="BCTRLSENSOR"/>
</dbReference>
<dbReference type="InterPro" id="IPR036097">
    <property type="entry name" value="HisK_dim/P_sf"/>
</dbReference>
<evidence type="ECO:0000256" key="4">
    <source>
        <dbReference type="ARBA" id="ARBA00022679"/>
    </source>
</evidence>